<dbReference type="GO" id="GO:0006207">
    <property type="term" value="P:'de novo' pyrimidine nucleobase biosynthetic process"/>
    <property type="evidence" value="ECO:0007669"/>
    <property type="project" value="InterPro"/>
</dbReference>
<dbReference type="SUPFAM" id="SSF51366">
    <property type="entry name" value="Ribulose-phoshate binding barrel"/>
    <property type="match status" value="1"/>
</dbReference>
<dbReference type="EMBL" id="PEXV01000043">
    <property type="protein sequence ID" value="PIS41815.1"/>
    <property type="molecule type" value="Genomic_DNA"/>
</dbReference>
<dbReference type="Proteomes" id="UP000228711">
    <property type="component" value="Unassembled WGS sequence"/>
</dbReference>
<dbReference type="InterPro" id="IPR013785">
    <property type="entry name" value="Aldolase_TIM"/>
</dbReference>
<dbReference type="AlphaFoldDB" id="A0A2H0YTJ4"/>
<protein>
    <recommendedName>
        <fullName evidence="2">Orotidine 5'-phosphate decarboxylase domain-containing protein</fullName>
    </recommendedName>
</protein>
<gene>
    <name evidence="3" type="ORF">COT25_01115</name>
</gene>
<comment type="caution">
    <text evidence="3">The sequence shown here is derived from an EMBL/GenBank/DDBJ whole genome shotgun (WGS) entry which is preliminary data.</text>
</comment>
<sequence>MVEKYKMRLNPKKRYLQIALNSTLHEAQKIIAQLPKSDRIIVEAGTPLIKRYGEEGIRKIYQWYQAHLSGIPVLARSSATPFGMTGLIPFLIEQAQKQKAATSPSQLKANIPIHPYVVADLKMMDRGETEVQIAQRAGASAAVALGSAPVESLNAFIESCHANQLDSMIDMMNIEYPLAVINQLKIKPDVIILHRGVDEERLNKEKQIPLYEIRRIKSQYPIMISIAGGDTVREAQRAIFNDADIVVVWKSFFQNSNDTVELAKKFLAEIK</sequence>
<organism evidence="3 4">
    <name type="scientific">Candidatus Kerfeldbacteria bacterium CG08_land_8_20_14_0_20_42_7</name>
    <dbReference type="NCBI Taxonomy" id="2014245"/>
    <lineage>
        <taxon>Bacteria</taxon>
        <taxon>Candidatus Kerfeldiibacteriota</taxon>
    </lineage>
</organism>
<dbReference type="Gene3D" id="3.20.20.70">
    <property type="entry name" value="Aldolase class I"/>
    <property type="match status" value="2"/>
</dbReference>
<name>A0A2H0YTJ4_9BACT</name>
<dbReference type="SMART" id="SM00934">
    <property type="entry name" value="OMPdecase"/>
    <property type="match status" value="1"/>
</dbReference>
<dbReference type="GO" id="GO:0019854">
    <property type="term" value="P:L-ascorbic acid catabolic process"/>
    <property type="evidence" value="ECO:0007669"/>
    <property type="project" value="TreeGrafter"/>
</dbReference>
<dbReference type="PANTHER" id="PTHR35039">
    <property type="entry name" value="3-KETO-L-GULONATE-6-PHOSPHATE DECARBOXYLASE SGBH-RELATED"/>
    <property type="match status" value="1"/>
</dbReference>
<dbReference type="InterPro" id="IPR001754">
    <property type="entry name" value="OMPdeCOase_dom"/>
</dbReference>
<dbReference type="PANTHER" id="PTHR35039:SF3">
    <property type="entry name" value="3-KETO-L-GULONATE-6-PHOSPHATE DECARBOXYLASE SGBH-RELATED"/>
    <property type="match status" value="1"/>
</dbReference>
<dbReference type="InterPro" id="IPR011060">
    <property type="entry name" value="RibuloseP-bd_barrel"/>
</dbReference>
<dbReference type="Pfam" id="PF00215">
    <property type="entry name" value="OMPdecase"/>
    <property type="match status" value="1"/>
</dbReference>
<reference evidence="4" key="1">
    <citation type="submission" date="2017-09" db="EMBL/GenBank/DDBJ databases">
        <title>Depth-based differentiation of microbial function through sediment-hosted aquifers and enrichment of novel symbionts in the deep terrestrial subsurface.</title>
        <authorList>
            <person name="Probst A.J."/>
            <person name="Ladd B."/>
            <person name="Jarett J.K."/>
            <person name="Geller-Mcgrath D.E."/>
            <person name="Sieber C.M.K."/>
            <person name="Emerson J.B."/>
            <person name="Anantharaman K."/>
            <person name="Thomas B.C."/>
            <person name="Malmstrom R."/>
            <person name="Stieglmeier M."/>
            <person name="Klingl A."/>
            <person name="Woyke T."/>
            <person name="Ryan C.M."/>
            <person name="Banfield J.F."/>
        </authorList>
    </citation>
    <scope>NUCLEOTIDE SEQUENCE [LARGE SCALE GENOMIC DNA]</scope>
</reference>
<dbReference type="GO" id="GO:0004590">
    <property type="term" value="F:orotidine-5'-phosphate decarboxylase activity"/>
    <property type="evidence" value="ECO:0007669"/>
    <property type="project" value="InterPro"/>
</dbReference>
<dbReference type="GO" id="GO:0033982">
    <property type="term" value="F:3-dehydro-L-gulonate-6-phosphate decarboxylase activity"/>
    <property type="evidence" value="ECO:0007669"/>
    <property type="project" value="TreeGrafter"/>
</dbReference>
<feature type="domain" description="Orotidine 5'-phosphate decarboxylase" evidence="2">
    <location>
        <begin position="15"/>
        <end position="265"/>
    </location>
</feature>
<accession>A0A2H0YTJ4</accession>
<evidence type="ECO:0000256" key="1">
    <source>
        <dbReference type="ARBA" id="ARBA00023239"/>
    </source>
</evidence>
<keyword evidence="1" id="KW-0456">Lyase</keyword>
<evidence type="ECO:0000313" key="4">
    <source>
        <dbReference type="Proteomes" id="UP000228711"/>
    </source>
</evidence>
<proteinExistence type="predicted"/>
<evidence type="ECO:0000313" key="3">
    <source>
        <dbReference type="EMBL" id="PIS41815.1"/>
    </source>
</evidence>
<evidence type="ECO:0000259" key="2">
    <source>
        <dbReference type="SMART" id="SM00934"/>
    </source>
</evidence>